<dbReference type="GO" id="GO:0032574">
    <property type="term" value="F:5'-3' RNA helicase activity"/>
    <property type="evidence" value="ECO:0007669"/>
    <property type="project" value="InterPro"/>
</dbReference>
<evidence type="ECO:0000256" key="4">
    <source>
        <dbReference type="ARBA" id="ARBA00022490"/>
    </source>
</evidence>
<accession>A7SP82</accession>
<keyword evidence="5" id="KW-0547">Nucleotide-binding</keyword>
<dbReference type="FunCoup" id="A7SP82">
    <property type="interactions" value="24"/>
</dbReference>
<sequence length="559" mass="63037">MKVQVRFTFTRTPLKLMHRALELPCDVIKMRQLSDNQQGAAIHHLPPLCDDDKVKRLFDVKLEDNQEQRQAVVSIVKGTSRPHPYLIFGPPGTGKTITVVESIKQVLHVFPNSKVLACAPSNSAADLILERVMKHNVIPKMKMLRLNAFGRSYASLSDSIKVVSCIHDGDFFFPGKEEIMNKRLVVCTLVTAGRLVSADIPDTHFTHVFIDESGQALEPECMVPLAGLLNPENPGGGQLVLAGDPQQLGPVLRSPLAIKYGLRMSLLERLMTRVAAYGRITEDEEDELGEYEPAMLTKLLKNYRSHPAILELPNGMFYDDELETCADKLKRESLCNWSKLPTKGFPILFDGVLGKDLREGKSPSFFNPEEAATVVKHIKDLRDSRGVRVLMAEIGVISPYRQQVSKIRQLLHKNNITGIKVGSVEEFQGDERRVIIISTVRSSQEFLKMDAQFKLGFLNNRKRFNVAITRAQALLIVVGNPHVLCKDSHWGRFIHYCVKNKGYRGCDFKPADSDEGEDLVRRFKRVHLNSPDAFKALDQSEEATMANLEEQAWHRKEEH</sequence>
<dbReference type="InterPro" id="IPR027417">
    <property type="entry name" value="P-loop_NTPase"/>
</dbReference>
<evidence type="ECO:0000259" key="13">
    <source>
        <dbReference type="Pfam" id="PF13087"/>
    </source>
</evidence>
<keyword evidence="15" id="KW-1185">Reference proteome</keyword>
<dbReference type="OMA" id="WALNDIR"/>
<keyword evidence="9" id="KW-0694">RNA-binding</keyword>
<comment type="similarity">
    <text evidence="2">Belongs to the DNA2/NAM7 helicase family. SDE3 subfamily.</text>
</comment>
<dbReference type="Gene3D" id="3.40.50.300">
    <property type="entry name" value="P-loop containing nucleotide triphosphate hydrolases"/>
    <property type="match status" value="2"/>
</dbReference>
<dbReference type="CDD" id="cd18808">
    <property type="entry name" value="SF1_C_Upf1"/>
    <property type="match status" value="1"/>
</dbReference>
<comment type="catalytic activity">
    <reaction evidence="11">
        <text>ATP + H2O = ADP + phosphate + H(+)</text>
        <dbReference type="Rhea" id="RHEA:13065"/>
        <dbReference type="ChEBI" id="CHEBI:15377"/>
        <dbReference type="ChEBI" id="CHEBI:15378"/>
        <dbReference type="ChEBI" id="CHEBI:30616"/>
        <dbReference type="ChEBI" id="CHEBI:43474"/>
        <dbReference type="ChEBI" id="CHEBI:456216"/>
        <dbReference type="EC" id="3.6.4.13"/>
    </reaction>
</comment>
<dbReference type="InterPro" id="IPR041679">
    <property type="entry name" value="DNA2/NAM7-like_C"/>
</dbReference>
<dbReference type="PhylomeDB" id="A7SP82"/>
<dbReference type="STRING" id="45351.A7SP82"/>
<dbReference type="PANTHER" id="PTHR45418:SF1">
    <property type="entry name" value="CANCER_TESTIS ANTIGEN 55"/>
    <property type="match status" value="1"/>
</dbReference>
<dbReference type="GO" id="GO:0003723">
    <property type="term" value="F:RNA binding"/>
    <property type="evidence" value="ECO:0000318"/>
    <property type="project" value="GO_Central"/>
</dbReference>
<evidence type="ECO:0000256" key="5">
    <source>
        <dbReference type="ARBA" id="ARBA00022741"/>
    </source>
</evidence>
<evidence type="ECO:0000256" key="11">
    <source>
        <dbReference type="ARBA" id="ARBA00047984"/>
    </source>
</evidence>
<dbReference type="Pfam" id="PF13087">
    <property type="entry name" value="AAA_12"/>
    <property type="match status" value="1"/>
</dbReference>
<evidence type="ECO:0000256" key="9">
    <source>
        <dbReference type="ARBA" id="ARBA00022884"/>
    </source>
</evidence>
<keyword evidence="4" id="KW-0963">Cytoplasm</keyword>
<dbReference type="GO" id="GO:0016787">
    <property type="term" value="F:hydrolase activity"/>
    <property type="evidence" value="ECO:0007669"/>
    <property type="project" value="UniProtKB-KW"/>
</dbReference>
<dbReference type="HOGENOM" id="CLU_001666_6_4_1"/>
<evidence type="ECO:0000256" key="7">
    <source>
        <dbReference type="ARBA" id="ARBA00022806"/>
    </source>
</evidence>
<dbReference type="InterPro" id="IPR041677">
    <property type="entry name" value="DNA2/NAM7_AAA_11"/>
</dbReference>
<feature type="domain" description="DNA2/NAM7 helicase-like C-terminal" evidence="13">
    <location>
        <begin position="293"/>
        <end position="481"/>
    </location>
</feature>
<dbReference type="Pfam" id="PF13086">
    <property type="entry name" value="AAA_11"/>
    <property type="match status" value="2"/>
</dbReference>
<dbReference type="PANTHER" id="PTHR45418">
    <property type="entry name" value="CANCER/TESTIS ANTIGEN 55"/>
    <property type="match status" value="1"/>
</dbReference>
<dbReference type="eggNOG" id="KOG1804">
    <property type="taxonomic scope" value="Eukaryota"/>
</dbReference>
<dbReference type="CDD" id="cd18038">
    <property type="entry name" value="DEXXQc_Helz-like"/>
    <property type="match status" value="1"/>
</dbReference>
<reference evidence="14 15" key="1">
    <citation type="journal article" date="2007" name="Science">
        <title>Sea anemone genome reveals ancestral eumetazoan gene repertoire and genomic organization.</title>
        <authorList>
            <person name="Putnam N.H."/>
            <person name="Srivastava M."/>
            <person name="Hellsten U."/>
            <person name="Dirks B."/>
            <person name="Chapman J."/>
            <person name="Salamov A."/>
            <person name="Terry A."/>
            <person name="Shapiro H."/>
            <person name="Lindquist E."/>
            <person name="Kapitonov V.V."/>
            <person name="Jurka J."/>
            <person name="Genikhovich G."/>
            <person name="Grigoriev I.V."/>
            <person name="Lucas S.M."/>
            <person name="Steele R.E."/>
            <person name="Finnerty J.R."/>
            <person name="Technau U."/>
            <person name="Martindale M.Q."/>
            <person name="Rokhsar D.S."/>
        </authorList>
    </citation>
    <scope>NUCLEOTIDE SEQUENCE [LARGE SCALE GENOMIC DNA]</scope>
    <source>
        <strain evidence="15">CH2 X CH6</strain>
    </source>
</reference>
<feature type="domain" description="DNA2/NAM7 helicase helicase" evidence="12">
    <location>
        <begin position="177"/>
        <end position="254"/>
    </location>
</feature>
<keyword evidence="6" id="KW-0378">Hydrolase</keyword>
<dbReference type="GO" id="GO:0005829">
    <property type="term" value="C:cytosol"/>
    <property type="evidence" value="ECO:0000318"/>
    <property type="project" value="GO_Central"/>
</dbReference>
<dbReference type="EC" id="3.6.4.13" evidence="3"/>
<keyword evidence="7" id="KW-0347">Helicase</keyword>
<dbReference type="InParanoid" id="A7SP82"/>
<dbReference type="InterPro" id="IPR047187">
    <property type="entry name" value="SF1_C_Upf1"/>
</dbReference>
<gene>
    <name evidence="14" type="ORF">NEMVEDRAFT_v1g191975</name>
</gene>
<evidence type="ECO:0000313" key="15">
    <source>
        <dbReference type="Proteomes" id="UP000001593"/>
    </source>
</evidence>
<protein>
    <recommendedName>
        <fullName evidence="3">RNA helicase</fullName>
        <ecNumber evidence="3">3.6.4.13</ecNumber>
    </recommendedName>
</protein>
<evidence type="ECO:0000259" key="12">
    <source>
        <dbReference type="Pfam" id="PF13086"/>
    </source>
</evidence>
<dbReference type="GO" id="GO:0043186">
    <property type="term" value="C:P granule"/>
    <property type="evidence" value="ECO:0000318"/>
    <property type="project" value="GO_Central"/>
</dbReference>
<dbReference type="FunFam" id="3.40.50.300:FF:000608">
    <property type="entry name" value="Mov10 RISC complex RNA helicase"/>
    <property type="match status" value="1"/>
</dbReference>
<feature type="domain" description="DNA2/NAM7 helicase helicase" evidence="12">
    <location>
        <begin position="65"/>
        <end position="147"/>
    </location>
</feature>
<proteinExistence type="inferred from homology"/>
<keyword evidence="8" id="KW-0067">ATP-binding</keyword>
<keyword evidence="10" id="KW-0943">RNA-mediated gene silencing</keyword>
<evidence type="ECO:0000256" key="8">
    <source>
        <dbReference type="ARBA" id="ARBA00022840"/>
    </source>
</evidence>
<organism evidence="14 15">
    <name type="scientific">Nematostella vectensis</name>
    <name type="common">Starlet sea anemone</name>
    <dbReference type="NCBI Taxonomy" id="45351"/>
    <lineage>
        <taxon>Eukaryota</taxon>
        <taxon>Metazoa</taxon>
        <taxon>Cnidaria</taxon>
        <taxon>Anthozoa</taxon>
        <taxon>Hexacorallia</taxon>
        <taxon>Actiniaria</taxon>
        <taxon>Edwardsiidae</taxon>
        <taxon>Nematostella</taxon>
    </lineage>
</organism>
<dbReference type="InterPro" id="IPR026122">
    <property type="entry name" value="MOV-10/SDE3_DEXXQ/H-box"/>
</dbReference>
<name>A7SP82_NEMVE</name>
<dbReference type="GO" id="GO:0005524">
    <property type="term" value="F:ATP binding"/>
    <property type="evidence" value="ECO:0007669"/>
    <property type="project" value="UniProtKB-KW"/>
</dbReference>
<evidence type="ECO:0000256" key="3">
    <source>
        <dbReference type="ARBA" id="ARBA00012552"/>
    </source>
</evidence>
<dbReference type="EMBL" id="DS469729">
    <property type="protein sequence ID" value="EDO34496.1"/>
    <property type="molecule type" value="Genomic_DNA"/>
</dbReference>
<dbReference type="GO" id="GO:0035194">
    <property type="term" value="P:regulatory ncRNA-mediated post-transcriptional gene silencing"/>
    <property type="evidence" value="ECO:0000318"/>
    <property type="project" value="GO_Central"/>
</dbReference>
<evidence type="ECO:0000256" key="1">
    <source>
        <dbReference type="ARBA" id="ARBA00004331"/>
    </source>
</evidence>
<evidence type="ECO:0000256" key="10">
    <source>
        <dbReference type="ARBA" id="ARBA00023158"/>
    </source>
</evidence>
<evidence type="ECO:0000256" key="6">
    <source>
        <dbReference type="ARBA" id="ARBA00022801"/>
    </source>
</evidence>
<dbReference type="Proteomes" id="UP000001593">
    <property type="component" value="Unassembled WGS sequence"/>
</dbReference>
<evidence type="ECO:0000256" key="2">
    <source>
        <dbReference type="ARBA" id="ARBA00005601"/>
    </source>
</evidence>
<evidence type="ECO:0000313" key="14">
    <source>
        <dbReference type="EMBL" id="EDO34496.1"/>
    </source>
</evidence>
<dbReference type="SUPFAM" id="SSF52540">
    <property type="entry name" value="P-loop containing nucleoside triphosphate hydrolases"/>
    <property type="match status" value="1"/>
</dbReference>
<dbReference type="OrthoDB" id="6513042at2759"/>
<dbReference type="KEGG" id="nve:5505830"/>
<dbReference type="AlphaFoldDB" id="A7SP82"/>
<comment type="subcellular location">
    <subcellularLocation>
        <location evidence="1">Cytoplasm</location>
        <location evidence="1">Cytoplasmic ribonucleoprotein granule</location>
    </subcellularLocation>
</comment>